<proteinExistence type="predicted"/>
<dbReference type="Proteomes" id="UP001515480">
    <property type="component" value="Unassembled WGS sequence"/>
</dbReference>
<feature type="region of interest" description="Disordered" evidence="1">
    <location>
        <begin position="1"/>
        <end position="37"/>
    </location>
</feature>
<dbReference type="EMBL" id="JBGBPQ010000008">
    <property type="protein sequence ID" value="KAL1520489.1"/>
    <property type="molecule type" value="Genomic_DNA"/>
</dbReference>
<name>A0AB34JG16_PRYPA</name>
<feature type="compositionally biased region" description="Basic and acidic residues" evidence="1">
    <location>
        <begin position="13"/>
        <end position="26"/>
    </location>
</feature>
<accession>A0AB34JG16</accession>
<organism evidence="2 3">
    <name type="scientific">Prymnesium parvum</name>
    <name type="common">Toxic golden alga</name>
    <dbReference type="NCBI Taxonomy" id="97485"/>
    <lineage>
        <taxon>Eukaryota</taxon>
        <taxon>Haptista</taxon>
        <taxon>Haptophyta</taxon>
        <taxon>Prymnesiophyceae</taxon>
        <taxon>Prymnesiales</taxon>
        <taxon>Prymnesiaceae</taxon>
        <taxon>Prymnesium</taxon>
    </lineage>
</organism>
<protein>
    <submittedName>
        <fullName evidence="2">Uncharacterized protein</fullName>
    </submittedName>
</protein>
<evidence type="ECO:0000256" key="1">
    <source>
        <dbReference type="SAM" id="MobiDB-lite"/>
    </source>
</evidence>
<sequence length="411" mass="43658">MIPGSAGAASEHAALDETTERRDRATKPRAGKRGREGGVRRRWGLALAAPQHSCRAVATAAFAMSDILTFRTLGGLHNSKECLLNAIIAAHELRLSLALPPLRLVGEGNERFAPPHAQYAPPFDRPAASRFGVLYNSTHAALALSRLAPLARPPRPPPAAVRLRACGGDDGCFARAGSGARFGQLLAAWRRQIDGEARAAPPPRVFDAAQLLCYGAYESRDLRACAAQFGACAAAAAALRWSGAVLRLQARAAEGVRRRAAGARWAAVHARAFACAERRRAPSFAHVREALRRLGHPAGGVLYLVSALPVQAVANELPEYVVVSKDTFMGDTARKYPFEVRAAVDFAVAVEAPIYLGVGLASSFDAFVAAERSAANASPLHHLAEGEPCGSGNRTRAREMNPHGHPSVRPP</sequence>
<keyword evidence="3" id="KW-1185">Reference proteome</keyword>
<reference evidence="2 3" key="1">
    <citation type="journal article" date="2024" name="Science">
        <title>Giant polyketide synthase enzymes in the biosynthesis of giant marine polyether toxins.</title>
        <authorList>
            <person name="Fallon T.R."/>
            <person name="Shende V.V."/>
            <person name="Wierzbicki I.H."/>
            <person name="Pendleton A.L."/>
            <person name="Watervoot N.F."/>
            <person name="Auber R.P."/>
            <person name="Gonzalez D.J."/>
            <person name="Wisecaver J.H."/>
            <person name="Moore B.S."/>
        </authorList>
    </citation>
    <scope>NUCLEOTIDE SEQUENCE [LARGE SCALE GENOMIC DNA]</scope>
    <source>
        <strain evidence="2 3">12B1</strain>
    </source>
</reference>
<feature type="region of interest" description="Disordered" evidence="1">
    <location>
        <begin position="379"/>
        <end position="411"/>
    </location>
</feature>
<comment type="caution">
    <text evidence="2">The sequence shown here is derived from an EMBL/GenBank/DDBJ whole genome shotgun (WGS) entry which is preliminary data.</text>
</comment>
<dbReference type="AlphaFoldDB" id="A0AB34JG16"/>
<gene>
    <name evidence="2" type="ORF">AB1Y20_022069</name>
</gene>
<evidence type="ECO:0000313" key="3">
    <source>
        <dbReference type="Proteomes" id="UP001515480"/>
    </source>
</evidence>
<evidence type="ECO:0000313" key="2">
    <source>
        <dbReference type="EMBL" id="KAL1520489.1"/>
    </source>
</evidence>